<evidence type="ECO:0000313" key="3">
    <source>
        <dbReference type="Proteomes" id="UP000028875"/>
    </source>
</evidence>
<protein>
    <submittedName>
        <fullName evidence="2">Uncharacterized protein</fullName>
    </submittedName>
</protein>
<proteinExistence type="predicted"/>
<dbReference type="EMBL" id="CCDP010000001">
    <property type="protein sequence ID" value="CDQ40006.1"/>
    <property type="molecule type" value="Genomic_DNA"/>
</dbReference>
<name>A0A024QDK5_9BACI</name>
<gene>
    <name evidence="2" type="ORF">BN990_02324</name>
</gene>
<reference evidence="3" key="2">
    <citation type="submission" date="2014-05" db="EMBL/GenBank/DDBJ databases">
        <title>Draft genome sequence of Virgibacillus massiliensis Vm-5.</title>
        <authorList>
            <person name="Khelaifia S."/>
            <person name="Croce O."/>
            <person name="Lagier J.C."/>
            <person name="Raoult D."/>
        </authorList>
    </citation>
    <scope>NUCLEOTIDE SEQUENCE [LARGE SCALE GENOMIC DNA]</scope>
    <source>
        <strain evidence="3">Vm-5</strain>
    </source>
</reference>
<evidence type="ECO:0000313" key="2">
    <source>
        <dbReference type="EMBL" id="CDQ40006.1"/>
    </source>
</evidence>
<comment type="caution">
    <text evidence="2">The sequence shown here is derived from an EMBL/GenBank/DDBJ whole genome shotgun (WGS) entry which is preliminary data.</text>
</comment>
<keyword evidence="3" id="KW-1185">Reference proteome</keyword>
<keyword evidence="1" id="KW-0472">Membrane</keyword>
<keyword evidence="1" id="KW-0812">Transmembrane</keyword>
<dbReference type="Proteomes" id="UP000028875">
    <property type="component" value="Unassembled WGS sequence"/>
</dbReference>
<organism evidence="2 3">
    <name type="scientific">Virgibacillus massiliensis</name>
    <dbReference type="NCBI Taxonomy" id="1462526"/>
    <lineage>
        <taxon>Bacteria</taxon>
        <taxon>Bacillati</taxon>
        <taxon>Bacillota</taxon>
        <taxon>Bacilli</taxon>
        <taxon>Bacillales</taxon>
        <taxon>Bacillaceae</taxon>
        <taxon>Virgibacillus</taxon>
    </lineage>
</organism>
<accession>A0A024QDK5</accession>
<keyword evidence="1" id="KW-1133">Transmembrane helix</keyword>
<reference evidence="2 3" key="1">
    <citation type="submission" date="2014-03" db="EMBL/GenBank/DDBJ databases">
        <authorList>
            <person name="Urmite Genomes U."/>
        </authorList>
    </citation>
    <scope>NUCLEOTIDE SEQUENCE [LARGE SCALE GENOMIC DNA]</scope>
    <source>
        <strain evidence="2 3">Vm-5</strain>
    </source>
</reference>
<dbReference type="AlphaFoldDB" id="A0A024QDK5"/>
<evidence type="ECO:0000256" key="1">
    <source>
        <dbReference type="SAM" id="Phobius"/>
    </source>
</evidence>
<feature type="transmembrane region" description="Helical" evidence="1">
    <location>
        <begin position="41"/>
        <end position="61"/>
    </location>
</feature>
<sequence length="65" mass="7604">MNEELKQLAKDFIILPFAVKVFEQDKILKYCLSKYDRTSTFVISSASIKYLLLIFFLHITINTIS</sequence>